<evidence type="ECO:0000313" key="2">
    <source>
        <dbReference type="EMBL" id="CUG92669.1"/>
    </source>
</evidence>
<feature type="compositionally biased region" description="Basic and acidic residues" evidence="1">
    <location>
        <begin position="18"/>
        <end position="33"/>
    </location>
</feature>
<accession>A0A0S4JUA2</accession>
<name>A0A0S4JUA2_BODSA</name>
<keyword evidence="3" id="KW-1185">Reference proteome</keyword>
<evidence type="ECO:0000256" key="1">
    <source>
        <dbReference type="SAM" id="MobiDB-lite"/>
    </source>
</evidence>
<protein>
    <recommendedName>
        <fullName evidence="4">Coiled-coil domain-containing protein 86</fullName>
    </recommendedName>
</protein>
<feature type="compositionally biased region" description="Basic and acidic residues" evidence="1">
    <location>
        <begin position="50"/>
        <end position="70"/>
    </location>
</feature>
<dbReference type="OrthoDB" id="277961at2759"/>
<feature type="region of interest" description="Disordered" evidence="1">
    <location>
        <begin position="1"/>
        <end position="70"/>
    </location>
</feature>
<dbReference type="VEuPathDB" id="TriTrypDB:BSAL_38770"/>
<feature type="compositionally biased region" description="Basic residues" evidence="1">
    <location>
        <begin position="34"/>
        <end position="49"/>
    </location>
</feature>
<evidence type="ECO:0008006" key="4">
    <source>
        <dbReference type="Google" id="ProtNLM"/>
    </source>
</evidence>
<dbReference type="AlphaFoldDB" id="A0A0S4JUA2"/>
<sequence length="112" mass="13364">MGSLESRKLSKPQGKPKCHLDERAKKDTKQWEKKTKKRDRLQRIRKLSKQLKDDINEEQRRASESRKANRVRKIENEKKNMVVQKISNVKAIKKLSPKHRKAARIFLLHELN</sequence>
<proteinExistence type="predicted"/>
<dbReference type="EMBL" id="CYKH01002074">
    <property type="protein sequence ID" value="CUG92669.1"/>
    <property type="molecule type" value="Genomic_DNA"/>
</dbReference>
<dbReference type="OMA" id="NMVVQNI"/>
<dbReference type="Proteomes" id="UP000051952">
    <property type="component" value="Unassembled WGS sequence"/>
</dbReference>
<gene>
    <name evidence="2" type="ORF">BSAL_38770</name>
</gene>
<evidence type="ECO:0000313" key="3">
    <source>
        <dbReference type="Proteomes" id="UP000051952"/>
    </source>
</evidence>
<reference evidence="3" key="1">
    <citation type="submission" date="2015-09" db="EMBL/GenBank/DDBJ databases">
        <authorList>
            <consortium name="Pathogen Informatics"/>
        </authorList>
    </citation>
    <scope>NUCLEOTIDE SEQUENCE [LARGE SCALE GENOMIC DNA]</scope>
    <source>
        <strain evidence="3">Lake Konstanz</strain>
    </source>
</reference>
<organism evidence="2 3">
    <name type="scientific">Bodo saltans</name>
    <name type="common">Flagellated protozoan</name>
    <dbReference type="NCBI Taxonomy" id="75058"/>
    <lineage>
        <taxon>Eukaryota</taxon>
        <taxon>Discoba</taxon>
        <taxon>Euglenozoa</taxon>
        <taxon>Kinetoplastea</taxon>
        <taxon>Metakinetoplastina</taxon>
        <taxon>Eubodonida</taxon>
        <taxon>Bodonidae</taxon>
        <taxon>Bodo</taxon>
    </lineage>
</organism>